<comment type="caution">
    <text evidence="2">The sequence shown here is derived from an EMBL/GenBank/DDBJ whole genome shotgun (WGS) entry which is preliminary data.</text>
</comment>
<reference evidence="2 3" key="1">
    <citation type="submission" date="2023-07" db="EMBL/GenBank/DDBJ databases">
        <title>Sequencing the genomes of 1000 actinobacteria strains.</title>
        <authorList>
            <person name="Klenk H.-P."/>
        </authorList>
    </citation>
    <scope>NUCLEOTIDE SEQUENCE [LARGE SCALE GENOMIC DNA]</scope>
    <source>
        <strain evidence="2 3">DSM 44388</strain>
    </source>
</reference>
<proteinExistence type="predicted"/>
<protein>
    <submittedName>
        <fullName evidence="2">Uncharacterized protein</fullName>
    </submittedName>
</protein>
<evidence type="ECO:0000313" key="2">
    <source>
        <dbReference type="EMBL" id="MDP9825218.1"/>
    </source>
</evidence>
<dbReference type="Proteomes" id="UP001235712">
    <property type="component" value="Unassembled WGS sequence"/>
</dbReference>
<dbReference type="EMBL" id="JAUSQZ010000001">
    <property type="protein sequence ID" value="MDP9825218.1"/>
    <property type="molecule type" value="Genomic_DNA"/>
</dbReference>
<keyword evidence="3" id="KW-1185">Reference proteome</keyword>
<evidence type="ECO:0000256" key="1">
    <source>
        <dbReference type="SAM" id="Phobius"/>
    </source>
</evidence>
<gene>
    <name evidence="2" type="ORF">J2S57_000967</name>
</gene>
<organism evidence="2 3">
    <name type="scientific">Kineosporia succinea</name>
    <dbReference type="NCBI Taxonomy" id="84632"/>
    <lineage>
        <taxon>Bacteria</taxon>
        <taxon>Bacillati</taxon>
        <taxon>Actinomycetota</taxon>
        <taxon>Actinomycetes</taxon>
        <taxon>Kineosporiales</taxon>
        <taxon>Kineosporiaceae</taxon>
        <taxon>Kineosporia</taxon>
    </lineage>
</organism>
<feature type="transmembrane region" description="Helical" evidence="1">
    <location>
        <begin position="29"/>
        <end position="50"/>
    </location>
</feature>
<keyword evidence="1" id="KW-1133">Transmembrane helix</keyword>
<dbReference type="RefSeq" id="WP_307238776.1">
    <property type="nucleotide sequence ID" value="NZ_JAUSQZ010000001.1"/>
</dbReference>
<sequence length="203" mass="22640">MRREPGWSSGYRQVWEVDRYRGGMQADWLAAWSTLGAGVATLATLVTLWVSMRRERTARIADDEQREVAAQEDRQRYLDTRAAEERDRKRAACAALIAVASLIPPKMQGHQAAWRGDPVRELFGSEPQAMLKLVDDLVERIMAASITATLFHDPALTPVVSEVTDAATAAIHTYGRKKEAQRGEALLRLEKAIKALREVADSL</sequence>
<accession>A0ABT9NXQ5</accession>
<keyword evidence="1" id="KW-0472">Membrane</keyword>
<keyword evidence="1" id="KW-0812">Transmembrane</keyword>
<name>A0ABT9NXQ5_9ACTN</name>
<evidence type="ECO:0000313" key="3">
    <source>
        <dbReference type="Proteomes" id="UP001235712"/>
    </source>
</evidence>